<sequence>MERPISHFTVPRSTNLRPTFIGFGRIFLWGCGRGIGKCCVLAYLSHMTHNDTDARLKSILTTTRTIGLVGLSHKPERASHGVAAFLVRKGYRVIGVNPGLAGQEMFGEKIVASVTELPAETDMLDLFRRSDAVAPIVDEALAALPGLKTVWMQLGVENAEARAHAEAMGVTVIENRCPKIEYPRLFGEAALVELVG</sequence>
<dbReference type="PANTHER" id="PTHR33303:SF2">
    <property type="entry name" value="COA-BINDING DOMAIN-CONTAINING PROTEIN"/>
    <property type="match status" value="1"/>
</dbReference>
<dbReference type="InterPro" id="IPR003781">
    <property type="entry name" value="CoA-bd"/>
</dbReference>
<evidence type="ECO:0000259" key="1">
    <source>
        <dbReference type="SMART" id="SM00881"/>
    </source>
</evidence>
<dbReference type="STRING" id="1173584.SAMN05444851_1059"/>
<reference evidence="2 3" key="1">
    <citation type="submission" date="2016-10" db="EMBL/GenBank/DDBJ databases">
        <authorList>
            <person name="de Groot N.N."/>
        </authorList>
    </citation>
    <scope>NUCLEOTIDE SEQUENCE [LARGE SCALE GENOMIC DNA]</scope>
    <source>
        <strain evidence="2 3">DSM 29439</strain>
    </source>
</reference>
<organism evidence="2 3">
    <name type="scientific">Aliiroseovarius sediminilitoris</name>
    <dbReference type="NCBI Taxonomy" id="1173584"/>
    <lineage>
        <taxon>Bacteria</taxon>
        <taxon>Pseudomonadati</taxon>
        <taxon>Pseudomonadota</taxon>
        <taxon>Alphaproteobacteria</taxon>
        <taxon>Rhodobacterales</taxon>
        <taxon>Paracoccaceae</taxon>
        <taxon>Aliiroseovarius</taxon>
    </lineage>
</organism>
<dbReference type="Pfam" id="PF13380">
    <property type="entry name" value="CoA_binding_2"/>
    <property type="match status" value="1"/>
</dbReference>
<dbReference type="SUPFAM" id="SSF51735">
    <property type="entry name" value="NAD(P)-binding Rossmann-fold domains"/>
    <property type="match status" value="1"/>
</dbReference>
<evidence type="ECO:0000313" key="2">
    <source>
        <dbReference type="EMBL" id="SEW04536.1"/>
    </source>
</evidence>
<accession>A0A1I0NSL0</accession>
<dbReference type="PANTHER" id="PTHR33303">
    <property type="entry name" value="CYTOPLASMIC PROTEIN-RELATED"/>
    <property type="match status" value="1"/>
</dbReference>
<proteinExistence type="predicted"/>
<feature type="domain" description="CoA-binding" evidence="1">
    <location>
        <begin position="59"/>
        <end position="156"/>
    </location>
</feature>
<dbReference type="AlphaFoldDB" id="A0A1I0NSL0"/>
<name>A0A1I0NSL0_9RHOB</name>
<keyword evidence="3" id="KW-1185">Reference proteome</keyword>
<gene>
    <name evidence="2" type="ORF">SAMN05444851_1059</name>
</gene>
<evidence type="ECO:0000313" key="3">
    <source>
        <dbReference type="Proteomes" id="UP000199650"/>
    </source>
</evidence>
<dbReference type="Gene3D" id="3.40.50.720">
    <property type="entry name" value="NAD(P)-binding Rossmann-like Domain"/>
    <property type="match status" value="1"/>
</dbReference>
<dbReference type="InterPro" id="IPR036291">
    <property type="entry name" value="NAD(P)-bd_dom_sf"/>
</dbReference>
<protein>
    <submittedName>
        <fullName evidence="2">Predicted CoA-binding protein</fullName>
    </submittedName>
</protein>
<dbReference type="Proteomes" id="UP000199650">
    <property type="component" value="Unassembled WGS sequence"/>
</dbReference>
<dbReference type="EMBL" id="FOJB01000001">
    <property type="protein sequence ID" value="SEW04536.1"/>
    <property type="molecule type" value="Genomic_DNA"/>
</dbReference>
<dbReference type="SMART" id="SM00881">
    <property type="entry name" value="CoA_binding"/>
    <property type="match status" value="1"/>
</dbReference>